<name>A0ABS3QGK3_9BACT</name>
<evidence type="ECO:0000313" key="3">
    <source>
        <dbReference type="Proteomes" id="UP000664369"/>
    </source>
</evidence>
<proteinExistence type="predicted"/>
<feature type="region of interest" description="Disordered" evidence="1">
    <location>
        <begin position="173"/>
        <end position="199"/>
    </location>
</feature>
<comment type="caution">
    <text evidence="2">The sequence shown here is derived from an EMBL/GenBank/DDBJ whole genome shotgun (WGS) entry which is preliminary data.</text>
</comment>
<feature type="compositionally biased region" description="Polar residues" evidence="1">
    <location>
        <begin position="179"/>
        <end position="188"/>
    </location>
</feature>
<evidence type="ECO:0000256" key="1">
    <source>
        <dbReference type="SAM" id="MobiDB-lite"/>
    </source>
</evidence>
<dbReference type="Proteomes" id="UP000664369">
    <property type="component" value="Unassembled WGS sequence"/>
</dbReference>
<dbReference type="InterPro" id="IPR041408">
    <property type="entry name" value="Hcp_Tssd"/>
</dbReference>
<dbReference type="RefSeq" id="WP_208175995.1">
    <property type="nucleotide sequence ID" value="NZ_JAGETZ010000006.1"/>
</dbReference>
<organism evidence="2 3">
    <name type="scientific">Hymenobacter negativus</name>
    <dbReference type="NCBI Taxonomy" id="2795026"/>
    <lineage>
        <taxon>Bacteria</taxon>
        <taxon>Pseudomonadati</taxon>
        <taxon>Bacteroidota</taxon>
        <taxon>Cytophagia</taxon>
        <taxon>Cytophagales</taxon>
        <taxon>Hymenobacteraceae</taxon>
        <taxon>Hymenobacter</taxon>
    </lineage>
</organism>
<reference evidence="2 3" key="1">
    <citation type="submission" date="2021-03" db="EMBL/GenBank/DDBJ databases">
        <authorList>
            <person name="Kim M.K."/>
        </authorList>
    </citation>
    <scope>NUCLEOTIDE SEQUENCE [LARGE SCALE GENOMIC DNA]</scope>
    <source>
        <strain evidence="2 3">BT442</strain>
    </source>
</reference>
<dbReference type="Pfam" id="PF17642">
    <property type="entry name" value="TssD"/>
    <property type="match status" value="1"/>
</dbReference>
<evidence type="ECO:0000313" key="2">
    <source>
        <dbReference type="EMBL" id="MBO2010369.1"/>
    </source>
</evidence>
<gene>
    <name evidence="2" type="ORF">J4E00_15015</name>
</gene>
<dbReference type="EMBL" id="JAGETZ010000006">
    <property type="protein sequence ID" value="MBO2010369.1"/>
    <property type="molecule type" value="Genomic_DNA"/>
</dbReference>
<protein>
    <submittedName>
        <fullName evidence="2">Uncharacterized protein</fullName>
    </submittedName>
</protein>
<keyword evidence="3" id="KW-1185">Reference proteome</keyword>
<sequence>MASFSAELCIVGYAFPVLNCTFGLKQATYQRGLVDTKVRYELVELMLSVPDNDVLLAWANDPHKHQAATVVFLDANGGQAIETLQLAAAIAVAYAETFHHGDGTHGAYVCALTLSDPMGWTIQAGGPVTAFAAPAAREHGLPSVILPKESTRGLVSRPLMKNEADPIHDLFGPGRLSHSAESAETLGQLQKVRSRNNSS</sequence>
<accession>A0ABS3QGK3</accession>